<keyword evidence="4" id="KW-1185">Reference proteome</keyword>
<dbReference type="PANTHER" id="PTHR21240:SF28">
    <property type="entry name" value="ISO-OROTATE DECARBOXYLASE (EUROFUNG)"/>
    <property type="match status" value="1"/>
</dbReference>
<evidence type="ECO:0000313" key="4">
    <source>
        <dbReference type="Proteomes" id="UP001589788"/>
    </source>
</evidence>
<dbReference type="PANTHER" id="PTHR21240">
    <property type="entry name" value="2-AMINO-3-CARBOXYLMUCONATE-6-SEMIALDEHYDE DECARBOXYLASE"/>
    <property type="match status" value="1"/>
</dbReference>
<dbReference type="InterPro" id="IPR032466">
    <property type="entry name" value="Metal_Hydrolase"/>
</dbReference>
<dbReference type="Pfam" id="PF04909">
    <property type="entry name" value="Amidohydro_2"/>
    <property type="match status" value="1"/>
</dbReference>
<organism evidence="3 4">
    <name type="scientific">Aciditerrimonas ferrireducens</name>
    <dbReference type="NCBI Taxonomy" id="667306"/>
    <lineage>
        <taxon>Bacteria</taxon>
        <taxon>Bacillati</taxon>
        <taxon>Actinomycetota</taxon>
        <taxon>Acidimicrobiia</taxon>
        <taxon>Acidimicrobiales</taxon>
        <taxon>Acidimicrobiaceae</taxon>
        <taxon>Aciditerrimonas</taxon>
    </lineage>
</organism>
<dbReference type="InterPro" id="IPR032465">
    <property type="entry name" value="ACMSD"/>
</dbReference>
<feature type="domain" description="Amidohydrolase-related" evidence="2">
    <location>
        <begin position="81"/>
        <end position="319"/>
    </location>
</feature>
<dbReference type="EMBL" id="JBHLYQ010000005">
    <property type="protein sequence ID" value="MFC0080801.1"/>
    <property type="molecule type" value="Genomic_DNA"/>
</dbReference>
<protein>
    <submittedName>
        <fullName evidence="3">Amidohydrolase family protein</fullName>
    </submittedName>
</protein>
<proteinExistence type="predicted"/>
<evidence type="ECO:0000256" key="1">
    <source>
        <dbReference type="ARBA" id="ARBA00023239"/>
    </source>
</evidence>
<dbReference type="InterPro" id="IPR006680">
    <property type="entry name" value="Amidohydro-rel"/>
</dbReference>
<dbReference type="Proteomes" id="UP001589788">
    <property type="component" value="Unassembled WGS sequence"/>
</dbReference>
<accession>A0ABV6C1V1</accession>
<dbReference type="Gene3D" id="3.20.20.140">
    <property type="entry name" value="Metal-dependent hydrolases"/>
    <property type="match status" value="1"/>
</dbReference>
<comment type="caution">
    <text evidence="3">The sequence shown here is derived from an EMBL/GenBank/DDBJ whole genome shotgun (WGS) entry which is preliminary data.</text>
</comment>
<gene>
    <name evidence="3" type="ORF">ACFFRE_01340</name>
</gene>
<keyword evidence="1" id="KW-0456">Lyase</keyword>
<evidence type="ECO:0000259" key="2">
    <source>
        <dbReference type="Pfam" id="PF04909"/>
    </source>
</evidence>
<dbReference type="SUPFAM" id="SSF51556">
    <property type="entry name" value="Metallo-dependent hydrolases"/>
    <property type="match status" value="1"/>
</dbReference>
<name>A0ABV6C1V1_9ACTN</name>
<sequence>MRIDVHNHVMPQEALDLLARDASYGVTLHEGTWSGAHHVPFPVVASFVEPAAKLAHLDAVGIGGAVVSPPPPLFFYEVAPEKGRVLCEATNEGLARFCRAAPERLWWLANLPLQDPEAAVGVLEAAVRAGARGAALGTSVAGGRLDGEEYERLWARAEELGVPILLHPAFNEPHRGLEGWYLQNVVGNPLETTLTVERLICAGVLARHRGLRLLLLHGGGFFPYQAGRLAHACEVRPELTIEAGEVWAAFDQLYFDTITHDAAALRFLVDRVGSDHVVLGTDMPFDMALQDPMSFLAEALDPDVVAAVTEASPAALFGLSEAVAAAGR</sequence>
<reference evidence="3 4" key="1">
    <citation type="submission" date="2024-09" db="EMBL/GenBank/DDBJ databases">
        <authorList>
            <person name="Sun Q."/>
            <person name="Mori K."/>
        </authorList>
    </citation>
    <scope>NUCLEOTIDE SEQUENCE [LARGE SCALE GENOMIC DNA]</scope>
    <source>
        <strain evidence="3 4">JCM 15389</strain>
    </source>
</reference>
<evidence type="ECO:0000313" key="3">
    <source>
        <dbReference type="EMBL" id="MFC0080801.1"/>
    </source>
</evidence>
<dbReference type="RefSeq" id="WP_377787368.1">
    <property type="nucleotide sequence ID" value="NZ_JBHLYQ010000005.1"/>
</dbReference>